<dbReference type="Pfam" id="PF12937">
    <property type="entry name" value="F-box-like"/>
    <property type="match status" value="1"/>
</dbReference>
<proteinExistence type="predicted"/>
<protein>
    <recommendedName>
        <fullName evidence="1">F-box domain-containing protein</fullName>
    </recommendedName>
</protein>
<accession>A0ABR2ZZ16</accession>
<dbReference type="InterPro" id="IPR001810">
    <property type="entry name" value="F-box_dom"/>
</dbReference>
<dbReference type="SUPFAM" id="SSF81383">
    <property type="entry name" value="F-box domain"/>
    <property type="match status" value="1"/>
</dbReference>
<dbReference type="InterPro" id="IPR032675">
    <property type="entry name" value="LRR_dom_sf"/>
</dbReference>
<organism evidence="2 3">
    <name type="scientific">Marasmius tenuissimus</name>
    <dbReference type="NCBI Taxonomy" id="585030"/>
    <lineage>
        <taxon>Eukaryota</taxon>
        <taxon>Fungi</taxon>
        <taxon>Dikarya</taxon>
        <taxon>Basidiomycota</taxon>
        <taxon>Agaricomycotina</taxon>
        <taxon>Agaricomycetes</taxon>
        <taxon>Agaricomycetidae</taxon>
        <taxon>Agaricales</taxon>
        <taxon>Marasmiineae</taxon>
        <taxon>Marasmiaceae</taxon>
        <taxon>Marasmius</taxon>
    </lineage>
</organism>
<sequence>MVLQRFTSLTRTFKCLVEDMNGVRSTVRRDLTETWDADGEPTTLLKCTMTDEELWKQFRRKWKIPRTVDFSLLEFLLGAHGPVEVDQPLGLPSLPEQTARIMQIAQGQPKFQKLRILDLPPELIYHIFDLASLRQARLLASTCKALHSIGASPSLYRKRSLILPFLDYEQRVQLAKEEPTEEALGRITRETSDELISLTHFLASRPQITHLIQNLEVSDRWATGWHIRPFRRYVSQNALYDPIHASISSFLPCCQGLTDLTIYWFTITADWLIAISQLPNLRTIHFKHSCIEDWSVEDQILNSAIPRSPQVLNLNWYKEGSRPKRYRVPRELTGHGLWYTLLLFPNLQTFNQEADAPEKPNAGVTVGFPFSDIQDNSDMFCQGLRRLCFGLIPGNIPELTVWINTTRLRTSAPCTLTHLKVCTYHPFPEDEAIPLLNSLASAPLEVLALDGVKQCSLSLVERITQLFPDLLGLTLIQRDTQLPRWDRTRHSVWPYQSGQYAILFQRFRKLKYFGWNFRAPEYRYSPLCLLAFEAAAGGAGEMDCAVDCTDVSQGVVGDDDEFNGEEPIIARPFACHCLTLEVMMMERSVVVYEILRGTNGSVGARLGDRLKPDLGTLVDWNPGRHGWGGWPPVEESRSDT</sequence>
<dbReference type="Gene3D" id="3.80.10.10">
    <property type="entry name" value="Ribonuclease Inhibitor"/>
    <property type="match status" value="1"/>
</dbReference>
<dbReference type="EMBL" id="JBBXMP010000036">
    <property type="protein sequence ID" value="KAL0066379.1"/>
    <property type="molecule type" value="Genomic_DNA"/>
</dbReference>
<dbReference type="InterPro" id="IPR036047">
    <property type="entry name" value="F-box-like_dom_sf"/>
</dbReference>
<feature type="domain" description="F-box" evidence="1">
    <location>
        <begin position="113"/>
        <end position="159"/>
    </location>
</feature>
<dbReference type="SUPFAM" id="SSF52047">
    <property type="entry name" value="RNI-like"/>
    <property type="match status" value="1"/>
</dbReference>
<dbReference type="PROSITE" id="PS50181">
    <property type="entry name" value="FBOX"/>
    <property type="match status" value="1"/>
</dbReference>
<evidence type="ECO:0000313" key="3">
    <source>
        <dbReference type="Proteomes" id="UP001437256"/>
    </source>
</evidence>
<evidence type="ECO:0000259" key="1">
    <source>
        <dbReference type="PROSITE" id="PS50181"/>
    </source>
</evidence>
<keyword evidence="3" id="KW-1185">Reference proteome</keyword>
<name>A0ABR2ZZ16_9AGAR</name>
<reference evidence="2 3" key="1">
    <citation type="submission" date="2024-05" db="EMBL/GenBank/DDBJ databases">
        <title>A draft genome resource for the thread blight pathogen Marasmius tenuissimus strain MS-2.</title>
        <authorList>
            <person name="Yulfo-Soto G.E."/>
            <person name="Baruah I.K."/>
            <person name="Amoako-Attah I."/>
            <person name="Bukari Y."/>
            <person name="Meinhardt L.W."/>
            <person name="Bailey B.A."/>
            <person name="Cohen S.P."/>
        </authorList>
    </citation>
    <scope>NUCLEOTIDE SEQUENCE [LARGE SCALE GENOMIC DNA]</scope>
    <source>
        <strain evidence="2 3">MS-2</strain>
    </source>
</reference>
<gene>
    <name evidence="2" type="ORF">AAF712_006638</name>
</gene>
<comment type="caution">
    <text evidence="2">The sequence shown here is derived from an EMBL/GenBank/DDBJ whole genome shotgun (WGS) entry which is preliminary data.</text>
</comment>
<dbReference type="Proteomes" id="UP001437256">
    <property type="component" value="Unassembled WGS sequence"/>
</dbReference>
<evidence type="ECO:0000313" key="2">
    <source>
        <dbReference type="EMBL" id="KAL0066379.1"/>
    </source>
</evidence>